<comment type="caution">
    <text evidence="1">The sequence shown here is derived from an EMBL/GenBank/DDBJ whole genome shotgun (WGS) entry which is preliminary data.</text>
</comment>
<dbReference type="AlphaFoldDB" id="A0AAN8PZF9"/>
<sequence>MKEIQLTNQLGQIKPGMKKHDAKTASHDNLLNPETASDNLNSEVTLNMACIFKFNLDREKKIHFIGYMDVKHGGLSWWRYASIRNNKLSLRLDLMVLDSFTGPLPNKILIKLELLNKRHHQLNKIKQSTIQLKKTYIWEDIINMDELENPSHGYVDDKGVFTFRLVVLQVTTK</sequence>
<reference evidence="1 2" key="1">
    <citation type="submission" date="2024-01" db="EMBL/GenBank/DDBJ databases">
        <title>The genome of the rayed Mediterranean limpet Patella caerulea (Linnaeus, 1758).</title>
        <authorList>
            <person name="Anh-Thu Weber A."/>
            <person name="Halstead-Nussloch G."/>
        </authorList>
    </citation>
    <scope>NUCLEOTIDE SEQUENCE [LARGE SCALE GENOMIC DNA]</scope>
    <source>
        <strain evidence="1">AATW-2023a</strain>
        <tissue evidence="1">Whole specimen</tissue>
    </source>
</reference>
<organism evidence="1 2">
    <name type="scientific">Patella caerulea</name>
    <name type="common">Rayed Mediterranean limpet</name>
    <dbReference type="NCBI Taxonomy" id="87958"/>
    <lineage>
        <taxon>Eukaryota</taxon>
        <taxon>Metazoa</taxon>
        <taxon>Spiralia</taxon>
        <taxon>Lophotrochozoa</taxon>
        <taxon>Mollusca</taxon>
        <taxon>Gastropoda</taxon>
        <taxon>Patellogastropoda</taxon>
        <taxon>Patelloidea</taxon>
        <taxon>Patellidae</taxon>
        <taxon>Patella</taxon>
    </lineage>
</organism>
<dbReference type="Proteomes" id="UP001347796">
    <property type="component" value="Unassembled WGS sequence"/>
</dbReference>
<evidence type="ECO:0000313" key="2">
    <source>
        <dbReference type="Proteomes" id="UP001347796"/>
    </source>
</evidence>
<dbReference type="EMBL" id="JAZGQO010000002">
    <property type="protein sequence ID" value="KAK6190099.1"/>
    <property type="molecule type" value="Genomic_DNA"/>
</dbReference>
<dbReference type="SUPFAM" id="SSF49599">
    <property type="entry name" value="TRAF domain-like"/>
    <property type="match status" value="1"/>
</dbReference>
<name>A0AAN8PZF9_PATCE</name>
<accession>A0AAN8PZF9</accession>
<protein>
    <submittedName>
        <fullName evidence="1">Uncharacterized protein</fullName>
    </submittedName>
</protein>
<evidence type="ECO:0000313" key="1">
    <source>
        <dbReference type="EMBL" id="KAK6190099.1"/>
    </source>
</evidence>
<gene>
    <name evidence="1" type="ORF">SNE40_002034</name>
</gene>
<keyword evidence="2" id="KW-1185">Reference proteome</keyword>
<proteinExistence type="predicted"/>